<reference evidence="2 4" key="1">
    <citation type="journal article" date="2013" name="PLoS ONE">
        <title>Sequence Divergence and Conservation in Genomes ofHelicobacter cetorum Strains from a Dolphin and a Whale.</title>
        <authorList>
            <person name="Kersulyte D."/>
            <person name="Rossi M."/>
            <person name="Berg D.E."/>
        </authorList>
    </citation>
    <scope>NUCLEOTIDE SEQUENCE [LARGE SCALE GENOMIC DNA]</scope>
    <source>
        <strain evidence="2 4">MIT 99-5656</strain>
    </source>
</reference>
<dbReference type="KEGG" id="hcm:HCD_05005"/>
<evidence type="ECO:0000313" key="2">
    <source>
        <dbReference type="EMBL" id="AFI05221.1"/>
    </source>
</evidence>
<dbReference type="Proteomes" id="UP000005013">
    <property type="component" value="Chromosome"/>
</dbReference>
<dbReference type="HOGENOM" id="CLU_1155181_0_0_7"/>
<dbReference type="RefSeq" id="WP_014658749.1">
    <property type="nucleotide sequence ID" value="NC_017735.1"/>
</dbReference>
<sequence length="240" mass="26989">MKSTRIKALKTFYEIHGGGQGLNAMIPENGGIKAHVESLENLNAQQVKEIQALKQQNITLQSELNTLKNYRSIVYYVLGQFYVSTGGQNFITKLSSTSSGNFVMNSTKSYEIEVFFQYNNADSNVNPQSSLALRCDQGFIMPSFTTTTAPQQTQIYHVKFLATGISGDLELWGKYFKGYINVWYGVSYGSSASFSTKRITTIIREIPPITDYVFVMPANNGTFFPHSYNITQADFTWYLS</sequence>
<protein>
    <submittedName>
        <fullName evidence="2">Uncharacterized protein</fullName>
    </submittedName>
</protein>
<dbReference type="KEGG" id="hcm:HCD_00945"/>
<proteinExistence type="predicted"/>
<evidence type="ECO:0000313" key="3">
    <source>
        <dbReference type="EMBL" id="AFI06003.1"/>
    </source>
</evidence>
<organism evidence="2 4">
    <name type="scientific">Helicobacter cetorum (strain ATCC BAA-540 / CCUG 52418 / MIT 99-5656)</name>
    <dbReference type="NCBI Taxonomy" id="1163745"/>
    <lineage>
        <taxon>Bacteria</taxon>
        <taxon>Pseudomonadati</taxon>
        <taxon>Campylobacterota</taxon>
        <taxon>Epsilonproteobacteria</taxon>
        <taxon>Campylobacterales</taxon>
        <taxon>Helicobacteraceae</taxon>
        <taxon>Helicobacter</taxon>
    </lineage>
</organism>
<evidence type="ECO:0000256" key="1">
    <source>
        <dbReference type="SAM" id="Coils"/>
    </source>
</evidence>
<evidence type="ECO:0000313" key="4">
    <source>
        <dbReference type="Proteomes" id="UP000005013"/>
    </source>
</evidence>
<keyword evidence="1" id="KW-0175">Coiled coil</keyword>
<dbReference type="EMBL" id="CP003481">
    <property type="protein sequence ID" value="AFI05221.1"/>
    <property type="molecule type" value="Genomic_DNA"/>
</dbReference>
<name>I0EQK2_HELCM</name>
<feature type="coiled-coil region" evidence="1">
    <location>
        <begin position="36"/>
        <end position="70"/>
    </location>
</feature>
<gene>
    <name evidence="2" type="ordered locus">HCD_00945</name>
    <name evidence="3" type="ordered locus">HCD_05005</name>
</gene>
<dbReference type="STRING" id="1163745.HCD_00945"/>
<accession>I0EQK2</accession>
<dbReference type="AlphaFoldDB" id="I0EQK2"/>
<dbReference type="PATRIC" id="fig|1163745.3.peg.1057"/>
<dbReference type="EMBL" id="CP003481">
    <property type="protein sequence ID" value="AFI06003.1"/>
    <property type="molecule type" value="Genomic_DNA"/>
</dbReference>
<keyword evidence="4" id="KW-1185">Reference proteome</keyword>